<accession>A0ABR6PHG5</accession>
<protein>
    <submittedName>
        <fullName evidence="6">DNA-binding CsgD family transcriptional regulator</fullName>
    </submittedName>
</protein>
<feature type="transmembrane region" description="Helical" evidence="4">
    <location>
        <begin position="135"/>
        <end position="152"/>
    </location>
</feature>
<feature type="transmembrane region" description="Helical" evidence="4">
    <location>
        <begin position="172"/>
        <end position="189"/>
    </location>
</feature>
<dbReference type="GO" id="GO:0003677">
    <property type="term" value="F:DNA binding"/>
    <property type="evidence" value="ECO:0007669"/>
    <property type="project" value="UniProtKB-KW"/>
</dbReference>
<evidence type="ECO:0000313" key="6">
    <source>
        <dbReference type="EMBL" id="MBB6108689.1"/>
    </source>
</evidence>
<dbReference type="Pfam" id="PF00196">
    <property type="entry name" value="GerE"/>
    <property type="match status" value="1"/>
</dbReference>
<dbReference type="PROSITE" id="PS50043">
    <property type="entry name" value="HTH_LUXR_2"/>
    <property type="match status" value="1"/>
</dbReference>
<dbReference type="InterPro" id="IPR000792">
    <property type="entry name" value="Tscrpt_reg_LuxR_C"/>
</dbReference>
<keyword evidence="2 6" id="KW-0238">DNA-binding</keyword>
<dbReference type="PRINTS" id="PR00038">
    <property type="entry name" value="HTHLUXR"/>
</dbReference>
<evidence type="ECO:0000256" key="4">
    <source>
        <dbReference type="SAM" id="Phobius"/>
    </source>
</evidence>
<feature type="transmembrane region" description="Helical" evidence="4">
    <location>
        <begin position="6"/>
        <end position="28"/>
    </location>
</feature>
<dbReference type="PANTHER" id="PTHR44688:SF16">
    <property type="entry name" value="DNA-BINDING TRANSCRIPTIONAL ACTIVATOR DEVR_DOSR"/>
    <property type="match status" value="1"/>
</dbReference>
<comment type="caution">
    <text evidence="6">The sequence shown here is derived from an EMBL/GenBank/DDBJ whole genome shotgun (WGS) entry which is preliminary data.</text>
</comment>
<dbReference type="CDD" id="cd06170">
    <property type="entry name" value="LuxR_C_like"/>
    <property type="match status" value="1"/>
</dbReference>
<evidence type="ECO:0000256" key="3">
    <source>
        <dbReference type="ARBA" id="ARBA00023163"/>
    </source>
</evidence>
<keyword evidence="1" id="KW-0805">Transcription regulation</keyword>
<keyword evidence="7" id="KW-1185">Reference proteome</keyword>
<evidence type="ECO:0000259" key="5">
    <source>
        <dbReference type="PROSITE" id="PS50043"/>
    </source>
</evidence>
<dbReference type="PROSITE" id="PS00622">
    <property type="entry name" value="HTH_LUXR_1"/>
    <property type="match status" value="1"/>
</dbReference>
<sequence>MLVFGTQIHIVTFIFIVLESVMLFFQFIYYLFRPEDKNRLLYLILLILLLFYNITGGLFPDPEINISISLQQMIAYGSGFLMASYFPFYFYKACELRSLRWHALYGVPLFLMLPYVIFFVIIYAINGNFDADLKYGMIVPFIYALVLLWVIFKAIRKKHETDRNDNQYLEEIAMYLAISPWAALAFFGLVEENQLTEALCTNTGIIAISFLFIWKSIKKARYEYQRLLKLSLEGTSPEIIQENFNRFRLTKMEIQTIELLLKGYSNSEIADRLYISEQTVKKHIYNTFKKVKVKNRSLLAYKLQKVHFNLLLALFL</sequence>
<feature type="domain" description="HTH luxR-type" evidence="5">
    <location>
        <begin position="242"/>
        <end position="307"/>
    </location>
</feature>
<dbReference type="SUPFAM" id="SSF46894">
    <property type="entry name" value="C-terminal effector domain of the bipartite response regulators"/>
    <property type="match status" value="1"/>
</dbReference>
<evidence type="ECO:0000256" key="2">
    <source>
        <dbReference type="ARBA" id="ARBA00023125"/>
    </source>
</evidence>
<dbReference type="RefSeq" id="WP_076370826.1">
    <property type="nucleotide sequence ID" value="NZ_FTMG01000002.1"/>
</dbReference>
<dbReference type="InterPro" id="IPR016032">
    <property type="entry name" value="Sig_transdc_resp-reg_C-effctor"/>
</dbReference>
<feature type="transmembrane region" description="Helical" evidence="4">
    <location>
        <begin position="71"/>
        <end position="91"/>
    </location>
</feature>
<dbReference type="PANTHER" id="PTHR44688">
    <property type="entry name" value="DNA-BINDING TRANSCRIPTIONAL ACTIVATOR DEVR_DOSR"/>
    <property type="match status" value="1"/>
</dbReference>
<feature type="transmembrane region" description="Helical" evidence="4">
    <location>
        <begin position="103"/>
        <end position="123"/>
    </location>
</feature>
<proteinExistence type="predicted"/>
<keyword evidence="4" id="KW-1133">Transmembrane helix</keyword>
<gene>
    <name evidence="6" type="ORF">HDF23_001424</name>
</gene>
<dbReference type="Proteomes" id="UP000541583">
    <property type="component" value="Unassembled WGS sequence"/>
</dbReference>
<keyword evidence="4" id="KW-0472">Membrane</keyword>
<organism evidence="6 7">
    <name type="scientific">Mucilaginibacter lappiensis</name>
    <dbReference type="NCBI Taxonomy" id="354630"/>
    <lineage>
        <taxon>Bacteria</taxon>
        <taxon>Pseudomonadati</taxon>
        <taxon>Bacteroidota</taxon>
        <taxon>Sphingobacteriia</taxon>
        <taxon>Sphingobacteriales</taxon>
        <taxon>Sphingobacteriaceae</taxon>
        <taxon>Mucilaginibacter</taxon>
    </lineage>
</organism>
<dbReference type="Gene3D" id="1.10.10.10">
    <property type="entry name" value="Winged helix-like DNA-binding domain superfamily/Winged helix DNA-binding domain"/>
    <property type="match status" value="1"/>
</dbReference>
<evidence type="ECO:0000313" key="7">
    <source>
        <dbReference type="Proteomes" id="UP000541583"/>
    </source>
</evidence>
<feature type="transmembrane region" description="Helical" evidence="4">
    <location>
        <begin position="40"/>
        <end position="59"/>
    </location>
</feature>
<name>A0ABR6PHG5_9SPHI</name>
<dbReference type="EMBL" id="JACHCB010000002">
    <property type="protein sequence ID" value="MBB6108689.1"/>
    <property type="molecule type" value="Genomic_DNA"/>
</dbReference>
<reference evidence="6 7" key="1">
    <citation type="submission" date="2020-08" db="EMBL/GenBank/DDBJ databases">
        <title>Genomic Encyclopedia of Type Strains, Phase IV (KMG-V): Genome sequencing to study the core and pangenomes of soil and plant-associated prokaryotes.</title>
        <authorList>
            <person name="Whitman W."/>
        </authorList>
    </citation>
    <scope>NUCLEOTIDE SEQUENCE [LARGE SCALE GENOMIC DNA]</scope>
    <source>
        <strain evidence="6 7">ANJLi2</strain>
    </source>
</reference>
<feature type="transmembrane region" description="Helical" evidence="4">
    <location>
        <begin position="195"/>
        <end position="214"/>
    </location>
</feature>
<dbReference type="SMART" id="SM00421">
    <property type="entry name" value="HTH_LUXR"/>
    <property type="match status" value="1"/>
</dbReference>
<dbReference type="InterPro" id="IPR036388">
    <property type="entry name" value="WH-like_DNA-bd_sf"/>
</dbReference>
<keyword evidence="4" id="KW-0812">Transmembrane</keyword>
<keyword evidence="3" id="KW-0804">Transcription</keyword>
<evidence type="ECO:0000256" key="1">
    <source>
        <dbReference type="ARBA" id="ARBA00023015"/>
    </source>
</evidence>